<accession>A0ABR6IDS3</accession>
<dbReference type="InterPro" id="IPR009056">
    <property type="entry name" value="Cyt_c-like_dom"/>
</dbReference>
<dbReference type="PANTHER" id="PTHR35008:SF9">
    <property type="entry name" value="CYTOCHROME C DOMAIN-CONTAINING PROTEIN"/>
    <property type="match status" value="1"/>
</dbReference>
<keyword evidence="1 4" id="KW-0349">Heme</keyword>
<keyword evidence="3 4" id="KW-0408">Iron</keyword>
<dbReference type="EMBL" id="JACIEG010000009">
    <property type="protein sequence ID" value="MBB3971191.1"/>
    <property type="molecule type" value="Genomic_DNA"/>
</dbReference>
<dbReference type="InterPro" id="IPR036909">
    <property type="entry name" value="Cyt_c-like_dom_sf"/>
</dbReference>
<keyword evidence="8" id="KW-0560">Oxidoreductase</keyword>
<dbReference type="GO" id="GO:0050338">
    <property type="term" value="F:thiosulfate dehydrogenase activity"/>
    <property type="evidence" value="ECO:0007669"/>
    <property type="project" value="UniProtKB-EC"/>
</dbReference>
<dbReference type="PANTHER" id="PTHR35008">
    <property type="entry name" value="BLL4482 PROTEIN-RELATED"/>
    <property type="match status" value="1"/>
</dbReference>
<evidence type="ECO:0000256" key="4">
    <source>
        <dbReference type="PROSITE-ProRule" id="PRU00433"/>
    </source>
</evidence>
<evidence type="ECO:0000259" key="7">
    <source>
        <dbReference type="PROSITE" id="PS51007"/>
    </source>
</evidence>
<dbReference type="RefSeq" id="WP_229704640.1">
    <property type="nucleotide sequence ID" value="NZ_BMCZ01000003.1"/>
</dbReference>
<evidence type="ECO:0000256" key="1">
    <source>
        <dbReference type="ARBA" id="ARBA00022617"/>
    </source>
</evidence>
<feature type="compositionally biased region" description="Polar residues" evidence="5">
    <location>
        <begin position="44"/>
        <end position="57"/>
    </location>
</feature>
<proteinExistence type="predicted"/>
<dbReference type="Proteomes" id="UP000583101">
    <property type="component" value="Unassembled WGS sequence"/>
</dbReference>
<dbReference type="Gene3D" id="1.10.760.10">
    <property type="entry name" value="Cytochrome c-like domain"/>
    <property type="match status" value="2"/>
</dbReference>
<evidence type="ECO:0000256" key="2">
    <source>
        <dbReference type="ARBA" id="ARBA00022723"/>
    </source>
</evidence>
<reference evidence="8 9" key="1">
    <citation type="submission" date="2020-08" db="EMBL/GenBank/DDBJ databases">
        <title>Genomic Encyclopedia of Type Strains, Phase IV (KMG-IV): sequencing the most valuable type-strain genomes for metagenomic binning, comparative biology and taxonomic classification.</title>
        <authorList>
            <person name="Goeker M."/>
        </authorList>
    </citation>
    <scope>NUCLEOTIDE SEQUENCE [LARGE SCALE GENOMIC DNA]</scope>
    <source>
        <strain evidence="8 9">DSM 100995</strain>
    </source>
</reference>
<sequence>MSRYTIYISCIAVACMVIVIVSLSNMGSNSPAVIEATAPVSTTIPSTESSAGTTPRSISADAWKAPDESTIPAGKAGDAIRYGRELIAHTAQYFGPKGSVAMITNGMNCQNCHLAGGTKLFGNDYAGFISSYPKMSGRSGKVEPASERIAECFERSLAGKVPDTAGKEVQSILAYMKWIGKSVKKGQKLFGSATEKIAFMDHAADPAKGKEVFVMKCQSCHGSNGEGLLNADKKTYANPPLWGKHSYNDGAGMYRLTNLAGFVKNNMPFGATYQSPQLTDEEAWNVSAFINTQPRPHKDQHRDWTDLKKKPLDFPFGPYADGFSEKQHKLGPFKPIKDAQKELTSKKS</sequence>
<name>A0ABR6IDS3_9SPHI</name>
<evidence type="ECO:0000313" key="9">
    <source>
        <dbReference type="Proteomes" id="UP000583101"/>
    </source>
</evidence>
<keyword evidence="6" id="KW-0472">Membrane</keyword>
<dbReference type="EC" id="1.8.2.2" evidence="8"/>
<evidence type="ECO:0000256" key="5">
    <source>
        <dbReference type="SAM" id="MobiDB-lite"/>
    </source>
</evidence>
<evidence type="ECO:0000313" key="8">
    <source>
        <dbReference type="EMBL" id="MBB3971191.1"/>
    </source>
</evidence>
<comment type="caution">
    <text evidence="8">The sequence shown here is derived from an EMBL/GenBank/DDBJ whole genome shotgun (WGS) entry which is preliminary data.</text>
</comment>
<feature type="region of interest" description="Disordered" evidence="5">
    <location>
        <begin position="318"/>
        <end position="348"/>
    </location>
</feature>
<dbReference type="PROSITE" id="PS51007">
    <property type="entry name" value="CYTC"/>
    <property type="match status" value="1"/>
</dbReference>
<evidence type="ECO:0000256" key="6">
    <source>
        <dbReference type="SAM" id="Phobius"/>
    </source>
</evidence>
<feature type="compositionally biased region" description="Basic and acidic residues" evidence="5">
    <location>
        <begin position="335"/>
        <end position="348"/>
    </location>
</feature>
<keyword evidence="6" id="KW-0812">Transmembrane</keyword>
<dbReference type="InterPro" id="IPR051459">
    <property type="entry name" value="Cytochrome_c-type_DH"/>
</dbReference>
<evidence type="ECO:0000256" key="3">
    <source>
        <dbReference type="ARBA" id="ARBA00023004"/>
    </source>
</evidence>
<dbReference type="PROSITE" id="PS51257">
    <property type="entry name" value="PROKAR_LIPOPROTEIN"/>
    <property type="match status" value="1"/>
</dbReference>
<keyword evidence="9" id="KW-1185">Reference proteome</keyword>
<keyword evidence="6" id="KW-1133">Transmembrane helix</keyword>
<feature type="region of interest" description="Disordered" evidence="5">
    <location>
        <begin position="44"/>
        <end position="64"/>
    </location>
</feature>
<feature type="domain" description="Cytochrome c" evidence="7">
    <location>
        <begin position="204"/>
        <end position="294"/>
    </location>
</feature>
<feature type="transmembrane region" description="Helical" evidence="6">
    <location>
        <begin position="6"/>
        <end position="23"/>
    </location>
</feature>
<organism evidence="8 9">
    <name type="scientific">Mucilaginibacter phyllosphaerae</name>
    <dbReference type="NCBI Taxonomy" id="1812349"/>
    <lineage>
        <taxon>Bacteria</taxon>
        <taxon>Pseudomonadati</taxon>
        <taxon>Bacteroidota</taxon>
        <taxon>Sphingobacteriia</taxon>
        <taxon>Sphingobacteriales</taxon>
        <taxon>Sphingobacteriaceae</taxon>
        <taxon>Mucilaginibacter</taxon>
    </lineage>
</organism>
<protein>
    <submittedName>
        <fullName evidence="8">Thiosulfate dehydrogenase</fullName>
        <ecNumber evidence="8">1.8.2.2</ecNumber>
    </submittedName>
</protein>
<dbReference type="SUPFAM" id="SSF46626">
    <property type="entry name" value="Cytochrome c"/>
    <property type="match status" value="2"/>
</dbReference>
<dbReference type="Pfam" id="PF00034">
    <property type="entry name" value="Cytochrom_C"/>
    <property type="match status" value="1"/>
</dbReference>
<keyword evidence="2 4" id="KW-0479">Metal-binding</keyword>
<gene>
    <name evidence="8" type="ORF">GGR35_003819</name>
</gene>